<gene>
    <name evidence="2" type="ORF">FPHYL_10673</name>
</gene>
<protein>
    <submittedName>
        <fullName evidence="2">Uncharacterized protein</fullName>
    </submittedName>
</protein>
<dbReference type="PANTHER" id="PTHR37544">
    <property type="entry name" value="SPRAY-RELATED"/>
    <property type="match status" value="1"/>
</dbReference>
<keyword evidence="3" id="KW-1185">Reference proteome</keyword>
<keyword evidence="1" id="KW-1133">Transmembrane helix</keyword>
<dbReference type="AlphaFoldDB" id="A0A8H5MYU1"/>
<comment type="caution">
    <text evidence="2">The sequence shown here is derived from an EMBL/GenBank/DDBJ whole genome shotgun (WGS) entry which is preliminary data.</text>
</comment>
<keyword evidence="1" id="KW-0812">Transmembrane</keyword>
<dbReference type="PANTHER" id="PTHR37544:SF3">
    <property type="entry name" value="SPRAY"/>
    <property type="match status" value="1"/>
</dbReference>
<keyword evidence="1" id="KW-0472">Membrane</keyword>
<feature type="transmembrane region" description="Helical" evidence="1">
    <location>
        <begin position="417"/>
        <end position="438"/>
    </location>
</feature>
<name>A0A8H5MYU1_9HYPO</name>
<dbReference type="EMBL" id="JAAOAQ010000477">
    <property type="protein sequence ID" value="KAF5545663.1"/>
    <property type="molecule type" value="Genomic_DNA"/>
</dbReference>
<evidence type="ECO:0000313" key="3">
    <source>
        <dbReference type="Proteomes" id="UP000582016"/>
    </source>
</evidence>
<feature type="transmembrane region" description="Helical" evidence="1">
    <location>
        <begin position="376"/>
        <end position="397"/>
    </location>
</feature>
<feature type="transmembrane region" description="Helical" evidence="1">
    <location>
        <begin position="547"/>
        <end position="564"/>
    </location>
</feature>
<feature type="transmembrane region" description="Helical" evidence="1">
    <location>
        <begin position="229"/>
        <end position="251"/>
    </location>
</feature>
<accession>A0A8H5MYU1</accession>
<reference evidence="2 3" key="1">
    <citation type="submission" date="2020-05" db="EMBL/GenBank/DDBJ databases">
        <title>Identification and distribution of gene clusters putatively required for synthesis of sphingolipid metabolism inhibitors in phylogenetically diverse species of the filamentous fungus Fusarium.</title>
        <authorList>
            <person name="Kim H.-S."/>
            <person name="Busman M."/>
            <person name="Brown D.W."/>
            <person name="Divon H."/>
            <person name="Uhlig S."/>
            <person name="Proctor R.H."/>
        </authorList>
    </citation>
    <scope>NUCLEOTIDE SEQUENCE [LARGE SCALE GENOMIC DNA]</scope>
    <source>
        <strain evidence="2 3">NRRL 13617</strain>
    </source>
</reference>
<feature type="transmembrane region" description="Helical" evidence="1">
    <location>
        <begin position="507"/>
        <end position="527"/>
    </location>
</feature>
<feature type="transmembrane region" description="Helical" evidence="1">
    <location>
        <begin position="78"/>
        <end position="101"/>
    </location>
</feature>
<dbReference type="OrthoDB" id="3057599at2759"/>
<feature type="transmembrane region" description="Helical" evidence="1">
    <location>
        <begin position="192"/>
        <end position="209"/>
    </location>
</feature>
<proteinExistence type="predicted"/>
<dbReference type="Proteomes" id="UP000582016">
    <property type="component" value="Unassembled WGS sequence"/>
</dbReference>
<evidence type="ECO:0000313" key="2">
    <source>
        <dbReference type="EMBL" id="KAF5545663.1"/>
    </source>
</evidence>
<sequence>MEPLQLRELTRRPSGISHSDQYEYLEDGLETTRENSSQSPEDVPEALADTFLPITEEEAHQIAHLPKLDYRPRALKNWYLICLMIWHLLCISALAVLVYLGQTQPPWFRFKSDSSLWLYMPGLVSVITNILWTSLVQWYNRIIPYFRMANMPITGSVDEVHKHRLTESLNNVPLGGFGIYHILLLLNTRDPLTALVSLSTLSGLALLQLKAGLFQLEKDTEGWRIRVSTFFGFVGIGTYLFLFLITVWIFFHFRKRSTGLKWDPTPLATQVGLLQGSNIFNSLEVLDFSRRRTFGHGANEWPGSLVLRLGYWKHEQSNLIIHGVRFVPQNDSLESEVSSLRQAQRQQPIVLDSSLWDEQFKPDVDRIWIDTIADRWLIMTTSLGIMVLVAAIFALASGRVFHPFKPYAIGDAFLDTLGRFVVFGVLPSFLFELFTISFRAADTYNRTMMPVHNMTTSLSDEEQKRMFGSAQTTIKGATAAESMLLDYISPNVTSIILQAFHRGDYKIILGSLLSTFRSSVFLITPRLFYYKEAGPHEFAVQVDRTTFYILFVTLVLFCISNWILRPRGPVRTCRPLWNIIDVASLIRKSHILQCPEFWSTDWCNRQEHQQAQVTLADRIYRFGIYQGTDQLSHVGISLRNVPESWMSENNGIECLELSMKLMKSGLTYGAYDSVSSSAVDELMRNGPSTKTAITRVRTNPYRSWRKRFKTGVVSVQRV</sequence>
<organism evidence="2 3">
    <name type="scientific">Fusarium phyllophilum</name>
    <dbReference type="NCBI Taxonomy" id="47803"/>
    <lineage>
        <taxon>Eukaryota</taxon>
        <taxon>Fungi</taxon>
        <taxon>Dikarya</taxon>
        <taxon>Ascomycota</taxon>
        <taxon>Pezizomycotina</taxon>
        <taxon>Sordariomycetes</taxon>
        <taxon>Hypocreomycetidae</taxon>
        <taxon>Hypocreales</taxon>
        <taxon>Nectriaceae</taxon>
        <taxon>Fusarium</taxon>
        <taxon>Fusarium fujikuroi species complex</taxon>
    </lineage>
</organism>
<evidence type="ECO:0000256" key="1">
    <source>
        <dbReference type="SAM" id="Phobius"/>
    </source>
</evidence>
<feature type="transmembrane region" description="Helical" evidence="1">
    <location>
        <begin position="116"/>
        <end position="139"/>
    </location>
</feature>